<proteinExistence type="predicted"/>
<name>A0A7Z7PWA8_9FLAO</name>
<reference evidence="2 3" key="1">
    <citation type="submission" date="2018-06" db="EMBL/GenBank/DDBJ databases">
        <authorList>
            <consortium name="Pathogen Informatics"/>
            <person name="Doyle S."/>
        </authorList>
    </citation>
    <scope>NUCLEOTIDE SEQUENCE [LARGE SCALE GENOMIC DNA]</scope>
    <source>
        <strain evidence="2 3">NCTC10588</strain>
    </source>
</reference>
<dbReference type="NCBIfam" id="TIGR03949">
    <property type="entry name" value="bact_IIb_cerein"/>
    <property type="match status" value="1"/>
</dbReference>
<gene>
    <name evidence="2" type="ORF">NCTC10588_01819</name>
</gene>
<sequence>MKNLNIQELSSEELRTIEGGIVNPILAGLALAGSAFYFGWELGREYARKH</sequence>
<keyword evidence="1" id="KW-1133">Transmembrane helix</keyword>
<evidence type="ECO:0008006" key="4">
    <source>
        <dbReference type="Google" id="ProtNLM"/>
    </source>
</evidence>
<feature type="transmembrane region" description="Helical" evidence="1">
    <location>
        <begin position="20"/>
        <end position="40"/>
    </location>
</feature>
<keyword evidence="1" id="KW-0472">Membrane</keyword>
<evidence type="ECO:0000313" key="3">
    <source>
        <dbReference type="Proteomes" id="UP000254876"/>
    </source>
</evidence>
<dbReference type="Proteomes" id="UP000254876">
    <property type="component" value="Unassembled WGS sequence"/>
</dbReference>
<dbReference type="AlphaFoldDB" id="A0A7Z7PWA8"/>
<dbReference type="GeneID" id="56686548"/>
<evidence type="ECO:0000256" key="1">
    <source>
        <dbReference type="SAM" id="Phobius"/>
    </source>
</evidence>
<evidence type="ECO:0000313" key="2">
    <source>
        <dbReference type="EMBL" id="STD02619.1"/>
    </source>
</evidence>
<protein>
    <recommendedName>
        <fullName evidence="4">Class IIb bacteriocin, lactobin A/cerein 7B family</fullName>
    </recommendedName>
</protein>
<organism evidence="2 3">
    <name type="scientific">Elizabethkingia anophelis</name>
    <dbReference type="NCBI Taxonomy" id="1117645"/>
    <lineage>
        <taxon>Bacteria</taxon>
        <taxon>Pseudomonadati</taxon>
        <taxon>Bacteroidota</taxon>
        <taxon>Flavobacteriia</taxon>
        <taxon>Flavobacteriales</taxon>
        <taxon>Weeksellaceae</taxon>
        <taxon>Elizabethkingia</taxon>
    </lineage>
</organism>
<dbReference type="EMBL" id="UFYD01000001">
    <property type="protein sequence ID" value="STD02619.1"/>
    <property type="molecule type" value="Genomic_DNA"/>
</dbReference>
<accession>A0A7Z7PWA8</accession>
<keyword evidence="1" id="KW-0812">Transmembrane</keyword>
<dbReference type="RefSeq" id="WP_115172491.1">
    <property type="nucleotide sequence ID" value="NZ_CBCRWW010000005.1"/>
</dbReference>
<dbReference type="InterPro" id="IPR023991">
    <property type="entry name" value="Bacteriocin_IIb_lactobn/cerein"/>
</dbReference>
<comment type="caution">
    <text evidence="2">The sequence shown here is derived from an EMBL/GenBank/DDBJ whole genome shotgun (WGS) entry which is preliminary data.</text>
</comment>